<dbReference type="Proteomes" id="UP000633205">
    <property type="component" value="Unassembled WGS sequence"/>
</dbReference>
<dbReference type="InterPro" id="IPR021449">
    <property type="entry name" value="DUF3099"/>
</dbReference>
<protein>
    <recommendedName>
        <fullName evidence="5">DUF3099 domain-containing protein</fullName>
    </recommendedName>
</protein>
<keyword evidence="2" id="KW-1133">Transmembrane helix</keyword>
<keyword evidence="4" id="KW-1185">Reference proteome</keyword>
<feature type="region of interest" description="Disordered" evidence="1">
    <location>
        <begin position="78"/>
        <end position="128"/>
    </location>
</feature>
<feature type="region of interest" description="Disordered" evidence="1">
    <location>
        <begin position="1"/>
        <end position="22"/>
    </location>
</feature>
<organism evidence="3 4">
    <name type="scientific">Microbacterium faecale</name>
    <dbReference type="NCBI Taxonomy" id="1804630"/>
    <lineage>
        <taxon>Bacteria</taxon>
        <taxon>Bacillati</taxon>
        <taxon>Actinomycetota</taxon>
        <taxon>Actinomycetes</taxon>
        <taxon>Micrococcales</taxon>
        <taxon>Microbacteriaceae</taxon>
        <taxon>Microbacterium</taxon>
    </lineage>
</organism>
<dbReference type="Pfam" id="PF11298">
    <property type="entry name" value="DUF3099"/>
    <property type="match status" value="1"/>
</dbReference>
<evidence type="ECO:0000313" key="4">
    <source>
        <dbReference type="Proteomes" id="UP000633205"/>
    </source>
</evidence>
<accession>A0A916YE26</accession>
<comment type="caution">
    <text evidence="3">The sequence shown here is derived from an EMBL/GenBank/DDBJ whole genome shotgun (WGS) entry which is preliminary data.</text>
</comment>
<name>A0A916YE26_9MICO</name>
<gene>
    <name evidence="3" type="ORF">GCM10010915_22410</name>
</gene>
<feature type="transmembrane region" description="Helical" evidence="2">
    <location>
        <begin position="29"/>
        <end position="47"/>
    </location>
</feature>
<reference evidence="3" key="2">
    <citation type="submission" date="2020-09" db="EMBL/GenBank/DDBJ databases">
        <authorList>
            <person name="Sun Q."/>
            <person name="Zhou Y."/>
        </authorList>
    </citation>
    <scope>NUCLEOTIDE SEQUENCE</scope>
    <source>
        <strain evidence="3">CGMCC 1.15152</strain>
    </source>
</reference>
<evidence type="ECO:0000256" key="2">
    <source>
        <dbReference type="SAM" id="Phobius"/>
    </source>
</evidence>
<reference evidence="3" key="1">
    <citation type="journal article" date="2014" name="Int. J. Syst. Evol. Microbiol.">
        <title>Complete genome sequence of Corynebacterium casei LMG S-19264T (=DSM 44701T), isolated from a smear-ripened cheese.</title>
        <authorList>
            <consortium name="US DOE Joint Genome Institute (JGI-PGF)"/>
            <person name="Walter F."/>
            <person name="Albersmeier A."/>
            <person name="Kalinowski J."/>
            <person name="Ruckert C."/>
        </authorList>
    </citation>
    <scope>NUCLEOTIDE SEQUENCE</scope>
    <source>
        <strain evidence="3">CGMCC 1.15152</strain>
    </source>
</reference>
<proteinExistence type="predicted"/>
<dbReference type="AlphaFoldDB" id="A0A916YE26"/>
<evidence type="ECO:0000313" key="3">
    <source>
        <dbReference type="EMBL" id="GGD41050.1"/>
    </source>
</evidence>
<dbReference type="RefSeq" id="WP_229731115.1">
    <property type="nucleotide sequence ID" value="NZ_BMHO01000001.1"/>
</dbReference>
<keyword evidence="2" id="KW-0472">Membrane</keyword>
<keyword evidence="2" id="KW-0812">Transmembrane</keyword>
<evidence type="ECO:0000256" key="1">
    <source>
        <dbReference type="SAM" id="MobiDB-lite"/>
    </source>
</evidence>
<sequence length="128" mass="13700">MRKHIRPAQSATSIGKSPQDDETARMKQYVLTMVIRTVCLVLAFAVQPWGWQTAVFSVGAIVLPYIAVVFANQANARGTTTAVSPTRAIEPGAAPADPSEGPHVIRIDGSSEDPSTSAPHTDEESDER</sequence>
<dbReference type="EMBL" id="BMHO01000001">
    <property type="protein sequence ID" value="GGD41050.1"/>
    <property type="molecule type" value="Genomic_DNA"/>
</dbReference>
<evidence type="ECO:0008006" key="5">
    <source>
        <dbReference type="Google" id="ProtNLM"/>
    </source>
</evidence>
<feature type="transmembrane region" description="Helical" evidence="2">
    <location>
        <begin position="53"/>
        <end position="71"/>
    </location>
</feature>